<dbReference type="RefSeq" id="WP_344316413.1">
    <property type="nucleotide sequence ID" value="NZ_BAAAHM010000007.1"/>
</dbReference>
<keyword evidence="5" id="KW-1185">Reference proteome</keyword>
<keyword evidence="2" id="KW-0067">ATP-binding</keyword>
<dbReference type="GO" id="GO:0016020">
    <property type="term" value="C:membrane"/>
    <property type="evidence" value="ECO:0007669"/>
    <property type="project" value="TreeGrafter"/>
</dbReference>
<dbReference type="SUPFAM" id="SSF56801">
    <property type="entry name" value="Acetyl-CoA synthetase-like"/>
    <property type="match status" value="1"/>
</dbReference>
<dbReference type="PANTHER" id="PTHR43272:SF33">
    <property type="entry name" value="AMP-BINDING DOMAIN-CONTAINING PROTEIN-RELATED"/>
    <property type="match status" value="1"/>
</dbReference>
<reference evidence="4 5" key="1">
    <citation type="submission" date="2019-10" db="EMBL/GenBank/DDBJ databases">
        <title>Whole genome shotgun sequence of Acrocarpospora pleiomorpha NBRC 16267.</title>
        <authorList>
            <person name="Ichikawa N."/>
            <person name="Kimura A."/>
            <person name="Kitahashi Y."/>
            <person name="Komaki H."/>
            <person name="Oguchi A."/>
        </authorList>
    </citation>
    <scope>NUCLEOTIDE SEQUENCE [LARGE SCALE GENOMIC DNA]</scope>
    <source>
        <strain evidence="4 5">NBRC 16267</strain>
    </source>
</reference>
<comment type="caution">
    <text evidence="4">The sequence shown here is derived from an EMBL/GenBank/DDBJ whole genome shotgun (WGS) entry which is preliminary data.</text>
</comment>
<dbReference type="InterPro" id="IPR042099">
    <property type="entry name" value="ANL_N_sf"/>
</dbReference>
<evidence type="ECO:0000256" key="2">
    <source>
        <dbReference type="ARBA" id="ARBA00022840"/>
    </source>
</evidence>
<evidence type="ECO:0000259" key="3">
    <source>
        <dbReference type="Pfam" id="PF00501"/>
    </source>
</evidence>
<dbReference type="PANTHER" id="PTHR43272">
    <property type="entry name" value="LONG-CHAIN-FATTY-ACID--COA LIGASE"/>
    <property type="match status" value="1"/>
</dbReference>
<dbReference type="Proteomes" id="UP000377595">
    <property type="component" value="Unassembled WGS sequence"/>
</dbReference>
<dbReference type="AlphaFoldDB" id="A0A5M3XCH0"/>
<organism evidence="4 5">
    <name type="scientific">Acrocarpospora pleiomorpha</name>
    <dbReference type="NCBI Taxonomy" id="90975"/>
    <lineage>
        <taxon>Bacteria</taxon>
        <taxon>Bacillati</taxon>
        <taxon>Actinomycetota</taxon>
        <taxon>Actinomycetes</taxon>
        <taxon>Streptosporangiales</taxon>
        <taxon>Streptosporangiaceae</taxon>
        <taxon>Acrocarpospora</taxon>
    </lineage>
</organism>
<evidence type="ECO:0000313" key="4">
    <source>
        <dbReference type="EMBL" id="GES19367.1"/>
    </source>
</evidence>
<gene>
    <name evidence="4" type="ORF">Aple_022630</name>
</gene>
<dbReference type="GO" id="GO:0004467">
    <property type="term" value="F:long-chain fatty acid-CoA ligase activity"/>
    <property type="evidence" value="ECO:0007669"/>
    <property type="project" value="TreeGrafter"/>
</dbReference>
<evidence type="ECO:0000256" key="1">
    <source>
        <dbReference type="ARBA" id="ARBA00022741"/>
    </source>
</evidence>
<dbReference type="EMBL" id="BLAF01000011">
    <property type="protein sequence ID" value="GES19367.1"/>
    <property type="molecule type" value="Genomic_DNA"/>
</dbReference>
<dbReference type="GO" id="GO:0005524">
    <property type="term" value="F:ATP binding"/>
    <property type="evidence" value="ECO:0007669"/>
    <property type="project" value="UniProtKB-KW"/>
</dbReference>
<sequence length="607" mass="65614">MLTSDPDVVLSRFQTADGEVLETVPQLVRRNAAETPDRTAFRTMGEGGEWIGQPWREVYRAVAEFAAGLIDLEREHGQARPGQVGFVIGSNAPEFFVAEYALQASGVTAFPLFERMTAEEMRTTLASYPASVAFSGSGAATACLLDELDIRCVVQWGTDPVPGDPRVLTLAELRTRGAASLRRDPDAVDRRIDSGSLDDIACIILTSGTTGASKGVLGSYRYMLDVAARYAHTYGAKSHDRYLSFLPPAFSVEQYNGLTLAAALPLDVAFASSPAATAEEFVSSRSSMKFLGPRQWEELRATLPSELLHDPAAIEARQAEIRARLGIEHVTGCISAGGSLSAEVFDFFRRLGLRIRNLYGFAEVGIITTTRDCDPPESVGIPLPTAYGAEPIEVRLEGGEVQTRGGVRCADYWGETHQLALTADGWLRSGDAGVIDEGVLTVLDRLANIQRLPDGRTFAPQPIEINAMRSPFIANFLVIGGHGDDSRVAALVQLNESAVRRHLSAAALPEGFEALAGSAAVTRLMVEEVRKLNAEQPPSQRIDLIGLLPKPLSLDDGELTPSMKLRRAAVLRRYEPLVDMMFAGTDAQVSFTVSDRTYTSGIAQVQS</sequence>
<dbReference type="InterPro" id="IPR000873">
    <property type="entry name" value="AMP-dep_synth/lig_dom"/>
</dbReference>
<dbReference type="InterPro" id="IPR020845">
    <property type="entry name" value="AMP-binding_CS"/>
</dbReference>
<evidence type="ECO:0000313" key="5">
    <source>
        <dbReference type="Proteomes" id="UP000377595"/>
    </source>
</evidence>
<accession>A0A5M3XCH0</accession>
<protein>
    <submittedName>
        <fullName evidence="4">Long-chain acyl-CoA synthetase</fullName>
    </submittedName>
</protein>
<name>A0A5M3XCH0_9ACTN</name>
<proteinExistence type="predicted"/>
<dbReference type="PROSITE" id="PS00455">
    <property type="entry name" value="AMP_BINDING"/>
    <property type="match status" value="1"/>
</dbReference>
<dbReference type="Pfam" id="PF00501">
    <property type="entry name" value="AMP-binding"/>
    <property type="match status" value="1"/>
</dbReference>
<feature type="domain" description="AMP-dependent synthetase/ligase" evidence="3">
    <location>
        <begin position="29"/>
        <end position="385"/>
    </location>
</feature>
<dbReference type="Gene3D" id="3.40.50.12780">
    <property type="entry name" value="N-terminal domain of ligase-like"/>
    <property type="match status" value="1"/>
</dbReference>
<keyword evidence="1" id="KW-0547">Nucleotide-binding</keyword>